<dbReference type="Pfam" id="PF00437">
    <property type="entry name" value="T2SSE"/>
    <property type="match status" value="1"/>
</dbReference>
<dbReference type="SUPFAM" id="SSF52540">
    <property type="entry name" value="P-loop containing nucleoside triphosphate hydrolases"/>
    <property type="match status" value="1"/>
</dbReference>
<dbReference type="Pfam" id="PF05157">
    <property type="entry name" value="MshEN"/>
    <property type="match status" value="1"/>
</dbReference>
<dbReference type="SUPFAM" id="SSF160246">
    <property type="entry name" value="EspE N-terminal domain-like"/>
    <property type="match status" value="1"/>
</dbReference>
<dbReference type="PANTHER" id="PTHR30258">
    <property type="entry name" value="TYPE II SECRETION SYSTEM PROTEIN GSPE-RELATED"/>
    <property type="match status" value="1"/>
</dbReference>
<dbReference type="InterPro" id="IPR037257">
    <property type="entry name" value="T2SS_E_N_sf"/>
</dbReference>
<reference evidence="5" key="1">
    <citation type="submission" date="2023-03" db="EMBL/GenBank/DDBJ databases">
        <title>Classification of Bisgaard taxon 6 and taxon 10 as Exercitatus varius gen. nov., spec. nov.</title>
        <authorList>
            <person name="Christensen H."/>
        </authorList>
    </citation>
    <scope>NUCLEOTIDE SEQUENCE</scope>
    <source>
        <strain evidence="5">86116</strain>
    </source>
</reference>
<dbReference type="PANTHER" id="PTHR30258:SF1">
    <property type="entry name" value="PROTEIN TRANSPORT PROTEIN HOFB HOMOLOG"/>
    <property type="match status" value="1"/>
</dbReference>
<dbReference type="Gene3D" id="3.40.50.300">
    <property type="entry name" value="P-loop containing nucleotide triphosphate hydrolases"/>
    <property type="match status" value="1"/>
</dbReference>
<keyword evidence="2" id="KW-0547">Nucleotide-binding</keyword>
<protein>
    <submittedName>
        <fullName evidence="5">GspE/PulE family protein</fullName>
    </submittedName>
</protein>
<name>A0AAW6QCB6_9PAST</name>
<proteinExistence type="inferred from homology"/>
<dbReference type="AlphaFoldDB" id="A0AAW6QCB6"/>
<dbReference type="GO" id="GO:0016887">
    <property type="term" value="F:ATP hydrolysis activity"/>
    <property type="evidence" value="ECO:0007669"/>
    <property type="project" value="TreeGrafter"/>
</dbReference>
<dbReference type="PROSITE" id="PS00662">
    <property type="entry name" value="T2SP_E"/>
    <property type="match status" value="1"/>
</dbReference>
<evidence type="ECO:0000256" key="2">
    <source>
        <dbReference type="ARBA" id="ARBA00022741"/>
    </source>
</evidence>
<gene>
    <name evidence="5" type="ORF">P7M15_04425</name>
</gene>
<dbReference type="Gene3D" id="3.30.450.90">
    <property type="match status" value="1"/>
</dbReference>
<evidence type="ECO:0000259" key="4">
    <source>
        <dbReference type="PROSITE" id="PS00662"/>
    </source>
</evidence>
<dbReference type="Proteomes" id="UP001214976">
    <property type="component" value="Unassembled WGS sequence"/>
</dbReference>
<evidence type="ECO:0000256" key="1">
    <source>
        <dbReference type="ARBA" id="ARBA00006611"/>
    </source>
</evidence>
<evidence type="ECO:0000256" key="3">
    <source>
        <dbReference type="ARBA" id="ARBA00022840"/>
    </source>
</evidence>
<evidence type="ECO:0000313" key="6">
    <source>
        <dbReference type="Proteomes" id="UP001214976"/>
    </source>
</evidence>
<dbReference type="RefSeq" id="WP_317476928.1">
    <property type="nucleotide sequence ID" value="NZ_JARQTW010000008.1"/>
</dbReference>
<feature type="domain" description="Bacterial type II secretion system protein E" evidence="4">
    <location>
        <begin position="319"/>
        <end position="333"/>
    </location>
</feature>
<sequence length="480" mass="53638">MSGDIKIVTTSAGETIEISPHLWAKNQEQQALLVRFLALPLREDDGMLWLGLDSLSNLSACETFAFLTGKIIEPVLLTNQELKHWLQALSPQPLKVEENPVFYMEDVTAVEQKPDDTVIQLLDQIFENALHQQASDIHLEPRTDCLQVRFRIDGVLQNQTPISSVFANRVISRLKLLAKLDISEMRLPQDGRFHFKTTFSDVLDLRLSTLPTNLGEKAVLRVQQNKPVTLAFSDLGMNDNQQRIFRHALSQPQGLILVTGPTGSGKSITLYTALSSLNCVEKHIMTAEDPIEIELEGIIQTQINPSVGLDFSRLLRTFLRQDPDIIMLGEIRDEESAAMALRAAQTGHLVLSTLHTNDAPSAISRLRQLGIRQHEIDGSLLLVIAQRLVRKCCPKCAGKPSENYSDTEKCGQKSVSFCDCHQGYKGRVGIYQLLQPDLRDNQAQYRLDFPDLYQAGLEKIKAGISDVAEIQRVLGVKDEA</sequence>
<organism evidence="5 6">
    <name type="scientific">Exercitatus varius</name>
    <dbReference type="NCBI Taxonomy" id="67857"/>
    <lineage>
        <taxon>Bacteria</taxon>
        <taxon>Pseudomonadati</taxon>
        <taxon>Pseudomonadota</taxon>
        <taxon>Gammaproteobacteria</taxon>
        <taxon>Pasteurellales</taxon>
        <taxon>Pasteurellaceae</taxon>
        <taxon>Exercitatus</taxon>
    </lineage>
</organism>
<dbReference type="InterPro" id="IPR027417">
    <property type="entry name" value="P-loop_NTPase"/>
</dbReference>
<dbReference type="InterPro" id="IPR001482">
    <property type="entry name" value="T2SS/T4SS_dom"/>
</dbReference>
<evidence type="ECO:0000313" key="5">
    <source>
        <dbReference type="EMBL" id="MDG2949770.1"/>
    </source>
</evidence>
<dbReference type="CDD" id="cd01129">
    <property type="entry name" value="PulE-GspE-like"/>
    <property type="match status" value="1"/>
</dbReference>
<keyword evidence="3" id="KW-0067">ATP-binding</keyword>
<dbReference type="InterPro" id="IPR007831">
    <property type="entry name" value="T2SS_GspE_N"/>
</dbReference>
<accession>A0AAW6QCB6</accession>
<dbReference type="GO" id="GO:0005886">
    <property type="term" value="C:plasma membrane"/>
    <property type="evidence" value="ECO:0007669"/>
    <property type="project" value="TreeGrafter"/>
</dbReference>
<comment type="caution">
    <text evidence="5">The sequence shown here is derived from an EMBL/GenBank/DDBJ whole genome shotgun (WGS) entry which is preliminary data.</text>
</comment>
<dbReference type="GO" id="GO:0005524">
    <property type="term" value="F:ATP binding"/>
    <property type="evidence" value="ECO:0007669"/>
    <property type="project" value="UniProtKB-KW"/>
</dbReference>
<dbReference type="EMBL" id="JARQTW010000008">
    <property type="protein sequence ID" value="MDG2949770.1"/>
    <property type="molecule type" value="Genomic_DNA"/>
</dbReference>
<comment type="similarity">
    <text evidence="1">Belongs to the GSP E family.</text>
</comment>